<accession>A0A926ECB9</accession>
<evidence type="ECO:0000256" key="5">
    <source>
        <dbReference type="ARBA" id="ARBA00022676"/>
    </source>
</evidence>
<evidence type="ECO:0000256" key="8">
    <source>
        <dbReference type="ARBA" id="ARBA00031423"/>
    </source>
</evidence>
<dbReference type="SUPFAM" id="SSF51445">
    <property type="entry name" value="(Trans)glycosidases"/>
    <property type="match status" value="1"/>
</dbReference>
<evidence type="ECO:0000256" key="10">
    <source>
        <dbReference type="RuleBase" id="RU361207"/>
    </source>
</evidence>
<dbReference type="EC" id="2.4.1.25" evidence="3 10"/>
<dbReference type="PANTHER" id="PTHR32438">
    <property type="entry name" value="4-ALPHA-GLUCANOTRANSFERASE DPE1, CHLOROPLASTIC/AMYLOPLASTIC"/>
    <property type="match status" value="1"/>
</dbReference>
<sequence length="507" mass="58046">MTVKVKVKPAGPIRDKERRAGILLHITSLPSNHGIGTLGKEAYRFVDFLKRSGIACWQLLPLGPTGFGDSPYQSFSTFAGNPYLIDLDLLVEEGLLREEDIDDSLLVGDPRFVDFKAQFDHRFALLRRAYERGREAYAGEVAAFQKENSRWLDDYALFMAGKKKFHNAPWQMWEQGVKLREPASLEAFRQEMKDETDFVVFTQYLFYKQYKDLKIYANRQGIFLIGDIPIYVAQDSADVWSHPELFLLDEQRNPILCAGVPPDLFSADGQLWGNPLYRWKVHKESGYRWWMERIRAVFERCDIVRIDHFRAFHDYWAVPYGNKTARCGRWMRGPGIGFFEALRRTLGEKPIIAEDLGALSAGVGELLAASGFPGMKVLQFAFSPEERSAYLPHHHKKNAVVYTGTHDNETLCGFFIHAPDKVKAFAGAYLGCEPQVEVLTWETVRACFASVADLAVIQLQDVLLLGDWARMNEPSTVGKNWQWRMNKGILTDELSEHLRALCKIYER</sequence>
<keyword evidence="5 10" id="KW-0328">Glycosyltransferase</keyword>
<dbReference type="PANTHER" id="PTHR32438:SF5">
    <property type="entry name" value="4-ALPHA-GLUCANOTRANSFERASE DPE1, CHLOROPLASTIC_AMYLOPLASTIC"/>
    <property type="match status" value="1"/>
</dbReference>
<keyword evidence="6 10" id="KW-0808">Transferase</keyword>
<dbReference type="EMBL" id="JACRTC010000003">
    <property type="protein sequence ID" value="MBC8570460.1"/>
    <property type="molecule type" value="Genomic_DNA"/>
</dbReference>
<protein>
    <recommendedName>
        <fullName evidence="4 10">4-alpha-glucanotransferase</fullName>
        <ecNumber evidence="3 10">2.4.1.25</ecNumber>
    </recommendedName>
    <alternativeName>
        <fullName evidence="8 10">Amylomaltase</fullName>
    </alternativeName>
    <alternativeName>
        <fullName evidence="9 10">Disproportionating enzyme</fullName>
    </alternativeName>
</protein>
<dbReference type="Proteomes" id="UP000660861">
    <property type="component" value="Unassembled WGS sequence"/>
</dbReference>
<evidence type="ECO:0000313" key="12">
    <source>
        <dbReference type="Proteomes" id="UP000660861"/>
    </source>
</evidence>
<organism evidence="11 12">
    <name type="scientific">Zongyangia hominis</name>
    <dbReference type="NCBI Taxonomy" id="2763677"/>
    <lineage>
        <taxon>Bacteria</taxon>
        <taxon>Bacillati</taxon>
        <taxon>Bacillota</taxon>
        <taxon>Clostridia</taxon>
        <taxon>Eubacteriales</taxon>
        <taxon>Oscillospiraceae</taxon>
        <taxon>Zongyangia</taxon>
    </lineage>
</organism>
<dbReference type="InterPro" id="IPR017853">
    <property type="entry name" value="GH"/>
</dbReference>
<dbReference type="NCBIfam" id="TIGR00217">
    <property type="entry name" value="malQ"/>
    <property type="match status" value="1"/>
</dbReference>
<evidence type="ECO:0000256" key="6">
    <source>
        <dbReference type="ARBA" id="ARBA00022679"/>
    </source>
</evidence>
<keyword evidence="12" id="KW-1185">Reference proteome</keyword>
<dbReference type="GO" id="GO:0004134">
    <property type="term" value="F:4-alpha-glucanotransferase activity"/>
    <property type="evidence" value="ECO:0007669"/>
    <property type="project" value="UniProtKB-EC"/>
</dbReference>
<proteinExistence type="inferred from homology"/>
<dbReference type="NCBIfam" id="NF011080">
    <property type="entry name" value="PRK14508.1-3"/>
    <property type="match status" value="1"/>
</dbReference>
<dbReference type="Pfam" id="PF02446">
    <property type="entry name" value="Glyco_hydro_77"/>
    <property type="match status" value="1"/>
</dbReference>
<evidence type="ECO:0000256" key="9">
    <source>
        <dbReference type="ARBA" id="ARBA00031501"/>
    </source>
</evidence>
<comment type="caution">
    <text evidence="11">The sequence shown here is derived from an EMBL/GenBank/DDBJ whole genome shotgun (WGS) entry which is preliminary data.</text>
</comment>
<evidence type="ECO:0000256" key="3">
    <source>
        <dbReference type="ARBA" id="ARBA00012560"/>
    </source>
</evidence>
<comment type="similarity">
    <text evidence="2 10">Belongs to the disproportionating enzyme family.</text>
</comment>
<keyword evidence="7 10" id="KW-0119">Carbohydrate metabolism</keyword>
<evidence type="ECO:0000256" key="4">
    <source>
        <dbReference type="ARBA" id="ARBA00020295"/>
    </source>
</evidence>
<evidence type="ECO:0000313" key="11">
    <source>
        <dbReference type="EMBL" id="MBC8570460.1"/>
    </source>
</evidence>
<dbReference type="Gene3D" id="3.20.20.80">
    <property type="entry name" value="Glycosidases"/>
    <property type="match status" value="1"/>
</dbReference>
<dbReference type="GO" id="GO:0005975">
    <property type="term" value="P:carbohydrate metabolic process"/>
    <property type="evidence" value="ECO:0007669"/>
    <property type="project" value="InterPro"/>
</dbReference>
<evidence type="ECO:0000256" key="1">
    <source>
        <dbReference type="ARBA" id="ARBA00000439"/>
    </source>
</evidence>
<reference evidence="11" key="1">
    <citation type="submission" date="2020-08" db="EMBL/GenBank/DDBJ databases">
        <title>Genome public.</title>
        <authorList>
            <person name="Liu C."/>
            <person name="Sun Q."/>
        </authorList>
    </citation>
    <scope>NUCLEOTIDE SEQUENCE</scope>
    <source>
        <strain evidence="11">NSJ-54</strain>
    </source>
</reference>
<gene>
    <name evidence="11" type="primary">malQ</name>
    <name evidence="11" type="ORF">H8709_06400</name>
</gene>
<evidence type="ECO:0000256" key="7">
    <source>
        <dbReference type="ARBA" id="ARBA00023277"/>
    </source>
</evidence>
<evidence type="ECO:0000256" key="2">
    <source>
        <dbReference type="ARBA" id="ARBA00005684"/>
    </source>
</evidence>
<name>A0A926ECB9_9FIRM</name>
<dbReference type="AlphaFoldDB" id="A0A926ECB9"/>
<dbReference type="InterPro" id="IPR003385">
    <property type="entry name" value="Glyco_hydro_77"/>
</dbReference>
<comment type="catalytic activity">
    <reaction evidence="1 10">
        <text>Transfers a segment of a (1-&gt;4)-alpha-D-glucan to a new position in an acceptor, which may be glucose or a (1-&gt;4)-alpha-D-glucan.</text>
        <dbReference type="EC" id="2.4.1.25"/>
    </reaction>
</comment>